<organism evidence="1 2">
    <name type="scientific">Apodospora peruviana</name>
    <dbReference type="NCBI Taxonomy" id="516989"/>
    <lineage>
        <taxon>Eukaryota</taxon>
        <taxon>Fungi</taxon>
        <taxon>Dikarya</taxon>
        <taxon>Ascomycota</taxon>
        <taxon>Pezizomycotina</taxon>
        <taxon>Sordariomycetes</taxon>
        <taxon>Sordariomycetidae</taxon>
        <taxon>Sordariales</taxon>
        <taxon>Lasiosphaeriaceae</taxon>
        <taxon>Apodospora</taxon>
    </lineage>
</organism>
<evidence type="ECO:0000313" key="1">
    <source>
        <dbReference type="EMBL" id="KAK3313765.1"/>
    </source>
</evidence>
<dbReference type="Proteomes" id="UP001283341">
    <property type="component" value="Unassembled WGS sequence"/>
</dbReference>
<keyword evidence="2" id="KW-1185">Reference proteome</keyword>
<name>A0AAE0HVP0_9PEZI</name>
<proteinExistence type="predicted"/>
<reference evidence="1" key="2">
    <citation type="submission" date="2023-06" db="EMBL/GenBank/DDBJ databases">
        <authorList>
            <consortium name="Lawrence Berkeley National Laboratory"/>
            <person name="Haridas S."/>
            <person name="Hensen N."/>
            <person name="Bonometti L."/>
            <person name="Westerberg I."/>
            <person name="Brannstrom I.O."/>
            <person name="Guillou S."/>
            <person name="Cros-Aarteil S."/>
            <person name="Calhoun S."/>
            <person name="Kuo A."/>
            <person name="Mondo S."/>
            <person name="Pangilinan J."/>
            <person name="Riley R."/>
            <person name="Labutti K."/>
            <person name="Andreopoulos B."/>
            <person name="Lipzen A."/>
            <person name="Chen C."/>
            <person name="Yanf M."/>
            <person name="Daum C."/>
            <person name="Ng V."/>
            <person name="Clum A."/>
            <person name="Steindorff A."/>
            <person name="Ohm R."/>
            <person name="Martin F."/>
            <person name="Silar P."/>
            <person name="Natvig D."/>
            <person name="Lalanne C."/>
            <person name="Gautier V."/>
            <person name="Ament-Velasquez S.L."/>
            <person name="Kruys A."/>
            <person name="Hutchinson M.I."/>
            <person name="Powell A.J."/>
            <person name="Barry K."/>
            <person name="Miller A.N."/>
            <person name="Grigoriev I.V."/>
            <person name="Debuchy R."/>
            <person name="Gladieux P."/>
            <person name="Thoren M.H."/>
            <person name="Johannesson H."/>
        </authorList>
    </citation>
    <scope>NUCLEOTIDE SEQUENCE</scope>
    <source>
        <strain evidence="1">CBS 118394</strain>
    </source>
</reference>
<evidence type="ECO:0000313" key="2">
    <source>
        <dbReference type="Proteomes" id="UP001283341"/>
    </source>
</evidence>
<comment type="caution">
    <text evidence="1">The sequence shown here is derived from an EMBL/GenBank/DDBJ whole genome shotgun (WGS) entry which is preliminary data.</text>
</comment>
<gene>
    <name evidence="1" type="ORF">B0H66DRAFT_607009</name>
</gene>
<accession>A0AAE0HVP0</accession>
<reference evidence="1" key="1">
    <citation type="journal article" date="2023" name="Mol. Phylogenet. Evol.">
        <title>Genome-scale phylogeny and comparative genomics of the fungal order Sordariales.</title>
        <authorList>
            <person name="Hensen N."/>
            <person name="Bonometti L."/>
            <person name="Westerberg I."/>
            <person name="Brannstrom I.O."/>
            <person name="Guillou S."/>
            <person name="Cros-Aarteil S."/>
            <person name="Calhoun S."/>
            <person name="Haridas S."/>
            <person name="Kuo A."/>
            <person name="Mondo S."/>
            <person name="Pangilinan J."/>
            <person name="Riley R."/>
            <person name="LaButti K."/>
            <person name="Andreopoulos B."/>
            <person name="Lipzen A."/>
            <person name="Chen C."/>
            <person name="Yan M."/>
            <person name="Daum C."/>
            <person name="Ng V."/>
            <person name="Clum A."/>
            <person name="Steindorff A."/>
            <person name="Ohm R.A."/>
            <person name="Martin F."/>
            <person name="Silar P."/>
            <person name="Natvig D.O."/>
            <person name="Lalanne C."/>
            <person name="Gautier V."/>
            <person name="Ament-Velasquez S.L."/>
            <person name="Kruys A."/>
            <person name="Hutchinson M.I."/>
            <person name="Powell A.J."/>
            <person name="Barry K."/>
            <person name="Miller A.N."/>
            <person name="Grigoriev I.V."/>
            <person name="Debuchy R."/>
            <person name="Gladieux P."/>
            <person name="Hiltunen Thoren M."/>
            <person name="Johannesson H."/>
        </authorList>
    </citation>
    <scope>NUCLEOTIDE SEQUENCE</scope>
    <source>
        <strain evidence="1">CBS 118394</strain>
    </source>
</reference>
<protein>
    <submittedName>
        <fullName evidence="1">Uncharacterized protein</fullName>
    </submittedName>
</protein>
<dbReference type="EMBL" id="JAUEDM010000007">
    <property type="protein sequence ID" value="KAK3313765.1"/>
    <property type="molecule type" value="Genomic_DNA"/>
</dbReference>
<dbReference type="AlphaFoldDB" id="A0AAE0HVP0"/>
<sequence length="114" mass="12915">MANNQTQPAAAAVAISKEGLEEQQRLEDAMEHLKELHLQATEAYFAAFTQSVTNTRKEVAAFKENYTCEESKRVFQRAAESGRANPKGIKPWRYSDDPEWTTVKRRKLNEGAAK</sequence>